<evidence type="ECO:0000313" key="2">
    <source>
        <dbReference type="EMBL" id="KZO95393.1"/>
    </source>
</evidence>
<organism evidence="2 3">
    <name type="scientific">Calocera viscosa (strain TUFC12733)</name>
    <dbReference type="NCBI Taxonomy" id="1330018"/>
    <lineage>
        <taxon>Eukaryota</taxon>
        <taxon>Fungi</taxon>
        <taxon>Dikarya</taxon>
        <taxon>Basidiomycota</taxon>
        <taxon>Agaricomycotina</taxon>
        <taxon>Dacrymycetes</taxon>
        <taxon>Dacrymycetales</taxon>
        <taxon>Dacrymycetaceae</taxon>
        <taxon>Calocera</taxon>
    </lineage>
</organism>
<accession>A0A167L6X8</accession>
<evidence type="ECO:0000256" key="1">
    <source>
        <dbReference type="SAM" id="MobiDB-lite"/>
    </source>
</evidence>
<sequence>MLEELERAERAAKRSKLDTALEEKRRREEEERIKWEGRRRREEAERAAAELLRAREAAAEGKGDPLELTLLLRLPHPAPSAPSLLAALSKLGPVDPQSLILRPAKPKPGKKQKGGTAVVQFLTRKGALAASQAGGRRDLGEGWEGVRVEWAGGEPEWARKALEEPMKHKEVRLFPFPTLGPELMVDPG</sequence>
<dbReference type="AlphaFoldDB" id="A0A167L6X8"/>
<proteinExistence type="predicted"/>
<keyword evidence="3" id="KW-1185">Reference proteome</keyword>
<dbReference type="Proteomes" id="UP000076738">
    <property type="component" value="Unassembled WGS sequence"/>
</dbReference>
<reference evidence="2 3" key="1">
    <citation type="journal article" date="2016" name="Mol. Biol. Evol.">
        <title>Comparative Genomics of Early-Diverging Mushroom-Forming Fungi Provides Insights into the Origins of Lignocellulose Decay Capabilities.</title>
        <authorList>
            <person name="Nagy L.G."/>
            <person name="Riley R."/>
            <person name="Tritt A."/>
            <person name="Adam C."/>
            <person name="Daum C."/>
            <person name="Floudas D."/>
            <person name="Sun H."/>
            <person name="Yadav J.S."/>
            <person name="Pangilinan J."/>
            <person name="Larsson K.H."/>
            <person name="Matsuura K."/>
            <person name="Barry K."/>
            <person name="Labutti K."/>
            <person name="Kuo R."/>
            <person name="Ohm R.A."/>
            <person name="Bhattacharya S.S."/>
            <person name="Shirouzu T."/>
            <person name="Yoshinaga Y."/>
            <person name="Martin F.M."/>
            <person name="Grigoriev I.V."/>
            <person name="Hibbett D.S."/>
        </authorList>
    </citation>
    <scope>NUCLEOTIDE SEQUENCE [LARGE SCALE GENOMIC DNA]</scope>
    <source>
        <strain evidence="2 3">TUFC12733</strain>
    </source>
</reference>
<dbReference type="STRING" id="1330018.A0A167L6X8"/>
<evidence type="ECO:0000313" key="3">
    <source>
        <dbReference type="Proteomes" id="UP000076738"/>
    </source>
</evidence>
<feature type="region of interest" description="Disordered" evidence="1">
    <location>
        <begin position="1"/>
        <end position="42"/>
    </location>
</feature>
<protein>
    <submittedName>
        <fullName evidence="2">Uncharacterized protein</fullName>
    </submittedName>
</protein>
<name>A0A167L6X8_CALVF</name>
<dbReference type="EMBL" id="KV417289">
    <property type="protein sequence ID" value="KZO95393.1"/>
    <property type="molecule type" value="Genomic_DNA"/>
</dbReference>
<gene>
    <name evidence="2" type="ORF">CALVIDRAFT_538168</name>
</gene>